<evidence type="ECO:0000313" key="1">
    <source>
        <dbReference type="EMBL" id="KTD62405.1"/>
    </source>
</evidence>
<dbReference type="PATRIC" id="fig|1122169.6.peg.1275"/>
<proteinExistence type="predicted"/>
<comment type="caution">
    <text evidence="1">The sequence shown here is derived from an EMBL/GenBank/DDBJ whole genome shotgun (WGS) entry which is preliminary data.</text>
</comment>
<sequence>MTIDSLRKEIRTRTAIANSAKIAKEFIVSPSSLAELAVLAVVPPSELIPKIGSQNSVSVGEQPDLQMVTCNTCELFTPDKIGDGAGIGNCELGIKWTQEFTGRMPLYRYSERHCKQFSKS</sequence>
<accession>A0A0W0YZU8</accession>
<gene>
    <name evidence="1" type="ORF">Lsha_1105</name>
</gene>
<reference evidence="1 2" key="1">
    <citation type="submission" date="2015-11" db="EMBL/GenBank/DDBJ databases">
        <title>Genomic analysis of 38 Legionella species identifies large and diverse effector repertoires.</title>
        <authorList>
            <person name="Burstein D."/>
            <person name="Amaro F."/>
            <person name="Zusman T."/>
            <person name="Lifshitz Z."/>
            <person name="Cohen O."/>
            <person name="Gilbert J.A."/>
            <person name="Pupko T."/>
            <person name="Shuman H.A."/>
            <person name="Segal G."/>
        </authorList>
    </citation>
    <scope>NUCLEOTIDE SEQUENCE [LARGE SCALE GENOMIC DNA]</scope>
    <source>
        <strain evidence="1 2">ATCC 49655</strain>
    </source>
</reference>
<dbReference type="RefSeq" id="WP_018577947.1">
    <property type="nucleotide sequence ID" value="NZ_KB892415.1"/>
</dbReference>
<protein>
    <submittedName>
        <fullName evidence="1">Uncharacterized protein</fullName>
    </submittedName>
</protein>
<dbReference type="STRING" id="1122169.Lsha_1105"/>
<dbReference type="OrthoDB" id="10004823at2"/>
<dbReference type="AlphaFoldDB" id="A0A0W0YZU8"/>
<organism evidence="1 2">
    <name type="scientific">Legionella shakespearei DSM 23087</name>
    <dbReference type="NCBI Taxonomy" id="1122169"/>
    <lineage>
        <taxon>Bacteria</taxon>
        <taxon>Pseudomonadati</taxon>
        <taxon>Pseudomonadota</taxon>
        <taxon>Gammaproteobacteria</taxon>
        <taxon>Legionellales</taxon>
        <taxon>Legionellaceae</taxon>
        <taxon>Legionella</taxon>
    </lineage>
</organism>
<name>A0A0W0YZU8_9GAMM</name>
<keyword evidence="2" id="KW-1185">Reference proteome</keyword>
<dbReference type="Proteomes" id="UP000054600">
    <property type="component" value="Unassembled WGS sequence"/>
</dbReference>
<dbReference type="EMBL" id="LNYW01000033">
    <property type="protein sequence ID" value="KTD62405.1"/>
    <property type="molecule type" value="Genomic_DNA"/>
</dbReference>
<evidence type="ECO:0000313" key="2">
    <source>
        <dbReference type="Proteomes" id="UP000054600"/>
    </source>
</evidence>